<dbReference type="Proteomes" id="UP000237105">
    <property type="component" value="Unassembled WGS sequence"/>
</dbReference>
<dbReference type="InterPro" id="IPR036259">
    <property type="entry name" value="MFS_trans_sf"/>
</dbReference>
<feature type="transmembrane region" description="Helical" evidence="7">
    <location>
        <begin position="106"/>
        <end position="124"/>
    </location>
</feature>
<comment type="subcellular location">
    <subcellularLocation>
        <location evidence="1">Membrane</location>
    </subcellularLocation>
</comment>
<keyword evidence="5 7" id="KW-1133">Transmembrane helix</keyword>
<dbReference type="Pfam" id="PF00083">
    <property type="entry name" value="Sugar_tr"/>
    <property type="match status" value="1"/>
</dbReference>
<feature type="transmembrane region" description="Helical" evidence="7">
    <location>
        <begin position="131"/>
        <end position="153"/>
    </location>
</feature>
<accession>A0A2P5E3Y6</accession>
<comment type="caution">
    <text evidence="8">The sequence shown here is derived from an EMBL/GenBank/DDBJ whole genome shotgun (WGS) entry which is preliminary data.</text>
</comment>
<dbReference type="AlphaFoldDB" id="A0A2P5E3Y6"/>
<evidence type="ECO:0000256" key="2">
    <source>
        <dbReference type="ARBA" id="ARBA00010992"/>
    </source>
</evidence>
<dbReference type="EMBL" id="JXTB01000002">
    <property type="protein sequence ID" value="PON80254.1"/>
    <property type="molecule type" value="Genomic_DNA"/>
</dbReference>
<reference evidence="9" key="1">
    <citation type="submission" date="2016-06" db="EMBL/GenBank/DDBJ databases">
        <title>Parallel loss of symbiosis genes in relatives of nitrogen-fixing non-legume Parasponia.</title>
        <authorList>
            <person name="Van Velzen R."/>
            <person name="Holmer R."/>
            <person name="Bu F."/>
            <person name="Rutten L."/>
            <person name="Van Zeijl A."/>
            <person name="Liu W."/>
            <person name="Santuari L."/>
            <person name="Cao Q."/>
            <person name="Sharma T."/>
            <person name="Shen D."/>
            <person name="Roswanjaya Y."/>
            <person name="Wardhani T."/>
            <person name="Kalhor M.S."/>
            <person name="Jansen J."/>
            <person name="Van den Hoogen J."/>
            <person name="Gungor B."/>
            <person name="Hartog M."/>
            <person name="Hontelez J."/>
            <person name="Verver J."/>
            <person name="Yang W.-C."/>
            <person name="Schijlen E."/>
            <person name="Repin R."/>
            <person name="Schilthuizen M."/>
            <person name="Schranz E."/>
            <person name="Heidstra R."/>
            <person name="Miyata K."/>
            <person name="Fedorova E."/>
            <person name="Kohlen W."/>
            <person name="Bisseling T."/>
            <person name="Smit S."/>
            <person name="Geurts R."/>
        </authorList>
    </citation>
    <scope>NUCLEOTIDE SEQUENCE [LARGE SCALE GENOMIC DNA]</scope>
    <source>
        <strain evidence="9">cv. WU1-14</strain>
    </source>
</reference>
<sequence length="191" mass="20379">MAIGECREVDNSGEIRNSLEDLEQPFIKQHKVVAHEDEESDSNSSVDQDGSIGVVLLSTFVAVCGSFEFGSCLMIVVGSSLAFVLGTVISWRSLALTGLSSGKMGTIAYACVQVPITVIGAILMDKSGRRPLIMVSATGTFLGCFLAGASFFLKGQGLLLEWAPVIAVAGVLELTSSTLDSPFWLFYLWPF</sequence>
<keyword evidence="6 7" id="KW-0472">Membrane</keyword>
<evidence type="ECO:0000256" key="7">
    <source>
        <dbReference type="SAM" id="Phobius"/>
    </source>
</evidence>
<dbReference type="STRING" id="3476.A0A2P5E3Y6"/>
<dbReference type="Gene3D" id="1.20.1250.20">
    <property type="entry name" value="MFS general substrate transporter like domains"/>
    <property type="match status" value="1"/>
</dbReference>
<keyword evidence="3 8" id="KW-0762">Sugar transport</keyword>
<name>A0A2P5E3Y6_PARAD</name>
<dbReference type="PANTHER" id="PTHR48021:SF37">
    <property type="entry name" value="SUGAR TRANSPORTER ERD6-LIKE 16"/>
    <property type="match status" value="1"/>
</dbReference>
<proteinExistence type="inferred from homology"/>
<dbReference type="GO" id="GO:0016020">
    <property type="term" value="C:membrane"/>
    <property type="evidence" value="ECO:0007669"/>
    <property type="project" value="UniProtKB-SubCell"/>
</dbReference>
<dbReference type="InterPro" id="IPR050549">
    <property type="entry name" value="MFS_Trehalose_Transporter"/>
</dbReference>
<evidence type="ECO:0000313" key="9">
    <source>
        <dbReference type="Proteomes" id="UP000237105"/>
    </source>
</evidence>
<keyword evidence="3 8" id="KW-0813">Transport</keyword>
<dbReference type="GO" id="GO:0022857">
    <property type="term" value="F:transmembrane transporter activity"/>
    <property type="evidence" value="ECO:0007669"/>
    <property type="project" value="InterPro"/>
</dbReference>
<dbReference type="OrthoDB" id="1732494at2759"/>
<dbReference type="PANTHER" id="PTHR48021">
    <property type="match status" value="1"/>
</dbReference>
<comment type="similarity">
    <text evidence="2">Belongs to the major facilitator superfamily. Sugar transporter (TC 2.A.1.1) family.</text>
</comment>
<evidence type="ECO:0000256" key="6">
    <source>
        <dbReference type="ARBA" id="ARBA00023136"/>
    </source>
</evidence>
<organism evidence="8 9">
    <name type="scientific">Parasponia andersonii</name>
    <name type="common">Sponia andersonii</name>
    <dbReference type="NCBI Taxonomy" id="3476"/>
    <lineage>
        <taxon>Eukaryota</taxon>
        <taxon>Viridiplantae</taxon>
        <taxon>Streptophyta</taxon>
        <taxon>Embryophyta</taxon>
        <taxon>Tracheophyta</taxon>
        <taxon>Spermatophyta</taxon>
        <taxon>Magnoliopsida</taxon>
        <taxon>eudicotyledons</taxon>
        <taxon>Gunneridae</taxon>
        <taxon>Pentapetalae</taxon>
        <taxon>rosids</taxon>
        <taxon>fabids</taxon>
        <taxon>Rosales</taxon>
        <taxon>Cannabaceae</taxon>
        <taxon>Parasponia</taxon>
    </lineage>
</organism>
<feature type="transmembrane region" description="Helical" evidence="7">
    <location>
        <begin position="74"/>
        <end position="94"/>
    </location>
</feature>
<evidence type="ECO:0000256" key="3">
    <source>
        <dbReference type="ARBA" id="ARBA00022597"/>
    </source>
</evidence>
<evidence type="ECO:0000313" key="8">
    <source>
        <dbReference type="EMBL" id="PON80254.1"/>
    </source>
</evidence>
<keyword evidence="9" id="KW-1185">Reference proteome</keyword>
<evidence type="ECO:0000256" key="1">
    <source>
        <dbReference type="ARBA" id="ARBA00004370"/>
    </source>
</evidence>
<gene>
    <name evidence="8" type="ORF">PanWU01x14_007040</name>
</gene>
<protein>
    <submittedName>
        <fullName evidence="8">Major facilitator, sugar transporter-like</fullName>
    </submittedName>
</protein>
<keyword evidence="4 7" id="KW-0812">Transmembrane</keyword>
<dbReference type="InterPro" id="IPR005828">
    <property type="entry name" value="MFS_sugar_transport-like"/>
</dbReference>
<evidence type="ECO:0000256" key="4">
    <source>
        <dbReference type="ARBA" id="ARBA00022692"/>
    </source>
</evidence>
<evidence type="ECO:0000256" key="5">
    <source>
        <dbReference type="ARBA" id="ARBA00022989"/>
    </source>
</evidence>